<dbReference type="AlphaFoldDB" id="A0A453RRG1"/>
<sequence>QRHAPQSLLTLIASLTSPQSLRLHPPPSHTLPTPRAAARRSPASPCQARYQSVTVLCPSLLSTRPSRFSNIFARSGDLLRSSRGCARAI</sequence>
<protein>
    <submittedName>
        <fullName evidence="2">Uncharacterized protein</fullName>
    </submittedName>
</protein>
<dbReference type="Proteomes" id="UP000015105">
    <property type="component" value="Chromosome 7D"/>
</dbReference>
<feature type="region of interest" description="Disordered" evidence="1">
    <location>
        <begin position="18"/>
        <end position="44"/>
    </location>
</feature>
<reference evidence="2" key="3">
    <citation type="journal article" date="2017" name="Nature">
        <title>Genome sequence of the progenitor of the wheat D genome Aegilops tauschii.</title>
        <authorList>
            <person name="Luo M.C."/>
            <person name="Gu Y.Q."/>
            <person name="Puiu D."/>
            <person name="Wang H."/>
            <person name="Twardziok S.O."/>
            <person name="Deal K.R."/>
            <person name="Huo N."/>
            <person name="Zhu T."/>
            <person name="Wang L."/>
            <person name="Wang Y."/>
            <person name="McGuire P.E."/>
            <person name="Liu S."/>
            <person name="Long H."/>
            <person name="Ramasamy R.K."/>
            <person name="Rodriguez J.C."/>
            <person name="Van S.L."/>
            <person name="Yuan L."/>
            <person name="Wang Z."/>
            <person name="Xia Z."/>
            <person name="Xiao L."/>
            <person name="Anderson O.D."/>
            <person name="Ouyang S."/>
            <person name="Liang Y."/>
            <person name="Zimin A.V."/>
            <person name="Pertea G."/>
            <person name="Qi P."/>
            <person name="Bennetzen J.L."/>
            <person name="Dai X."/>
            <person name="Dawson M.W."/>
            <person name="Muller H.G."/>
            <person name="Kugler K."/>
            <person name="Rivarola-Duarte L."/>
            <person name="Spannagl M."/>
            <person name="Mayer K.F.X."/>
            <person name="Lu F.H."/>
            <person name="Bevan M.W."/>
            <person name="Leroy P."/>
            <person name="Li P."/>
            <person name="You F.M."/>
            <person name="Sun Q."/>
            <person name="Liu Z."/>
            <person name="Lyons E."/>
            <person name="Wicker T."/>
            <person name="Salzberg S.L."/>
            <person name="Devos K.M."/>
            <person name="Dvorak J."/>
        </authorList>
    </citation>
    <scope>NUCLEOTIDE SEQUENCE [LARGE SCALE GENOMIC DNA]</scope>
    <source>
        <strain evidence="2">cv. AL8/78</strain>
    </source>
</reference>
<keyword evidence="3" id="KW-1185">Reference proteome</keyword>
<reference evidence="3" key="2">
    <citation type="journal article" date="2017" name="Nat. Plants">
        <title>The Aegilops tauschii genome reveals multiple impacts of transposons.</title>
        <authorList>
            <person name="Zhao G."/>
            <person name="Zou C."/>
            <person name="Li K."/>
            <person name="Wang K."/>
            <person name="Li T."/>
            <person name="Gao L."/>
            <person name="Zhang X."/>
            <person name="Wang H."/>
            <person name="Yang Z."/>
            <person name="Liu X."/>
            <person name="Jiang W."/>
            <person name="Mao L."/>
            <person name="Kong X."/>
            <person name="Jiao Y."/>
            <person name="Jia J."/>
        </authorList>
    </citation>
    <scope>NUCLEOTIDE SEQUENCE [LARGE SCALE GENOMIC DNA]</scope>
    <source>
        <strain evidence="3">cv. AL8/78</strain>
    </source>
</reference>
<feature type="compositionally biased region" description="Low complexity" evidence="1">
    <location>
        <begin position="30"/>
        <end position="44"/>
    </location>
</feature>
<accession>A0A453RRG1</accession>
<name>A0A453RRG1_AEGTS</name>
<evidence type="ECO:0000313" key="3">
    <source>
        <dbReference type="Proteomes" id="UP000015105"/>
    </source>
</evidence>
<reference evidence="2" key="4">
    <citation type="submission" date="2019-03" db="UniProtKB">
        <authorList>
            <consortium name="EnsemblPlants"/>
        </authorList>
    </citation>
    <scope>IDENTIFICATION</scope>
</reference>
<dbReference type="EnsemblPlants" id="AET7Gv20674700.10">
    <property type="protein sequence ID" value="AET7Gv20674700.10"/>
    <property type="gene ID" value="AET7Gv20674700"/>
</dbReference>
<organism evidence="2 3">
    <name type="scientific">Aegilops tauschii subsp. strangulata</name>
    <name type="common">Goatgrass</name>
    <dbReference type="NCBI Taxonomy" id="200361"/>
    <lineage>
        <taxon>Eukaryota</taxon>
        <taxon>Viridiplantae</taxon>
        <taxon>Streptophyta</taxon>
        <taxon>Embryophyta</taxon>
        <taxon>Tracheophyta</taxon>
        <taxon>Spermatophyta</taxon>
        <taxon>Magnoliopsida</taxon>
        <taxon>Liliopsida</taxon>
        <taxon>Poales</taxon>
        <taxon>Poaceae</taxon>
        <taxon>BOP clade</taxon>
        <taxon>Pooideae</taxon>
        <taxon>Triticodae</taxon>
        <taxon>Triticeae</taxon>
        <taxon>Triticinae</taxon>
        <taxon>Aegilops</taxon>
    </lineage>
</organism>
<reference evidence="2" key="5">
    <citation type="journal article" date="2021" name="G3 (Bethesda)">
        <title>Aegilops tauschii genome assembly Aet v5.0 features greater sequence contiguity and improved annotation.</title>
        <authorList>
            <person name="Wang L."/>
            <person name="Zhu T."/>
            <person name="Rodriguez J.C."/>
            <person name="Deal K.R."/>
            <person name="Dubcovsky J."/>
            <person name="McGuire P.E."/>
            <person name="Lux T."/>
            <person name="Spannagl M."/>
            <person name="Mayer K.F.X."/>
            <person name="Baldrich P."/>
            <person name="Meyers B.C."/>
            <person name="Huo N."/>
            <person name="Gu Y.Q."/>
            <person name="Zhou H."/>
            <person name="Devos K.M."/>
            <person name="Bennetzen J.L."/>
            <person name="Unver T."/>
            <person name="Budak H."/>
            <person name="Gulick P.J."/>
            <person name="Galiba G."/>
            <person name="Kalapos B."/>
            <person name="Nelson D.R."/>
            <person name="Li P."/>
            <person name="You F.M."/>
            <person name="Luo M.C."/>
            <person name="Dvorak J."/>
        </authorList>
    </citation>
    <scope>NUCLEOTIDE SEQUENCE [LARGE SCALE GENOMIC DNA]</scope>
    <source>
        <strain evidence="2">cv. AL8/78</strain>
    </source>
</reference>
<dbReference type="Gramene" id="AET7Gv20674700.10">
    <property type="protein sequence ID" value="AET7Gv20674700.10"/>
    <property type="gene ID" value="AET7Gv20674700"/>
</dbReference>
<proteinExistence type="predicted"/>
<evidence type="ECO:0000313" key="2">
    <source>
        <dbReference type="EnsemblPlants" id="AET7Gv20674700.10"/>
    </source>
</evidence>
<evidence type="ECO:0000256" key="1">
    <source>
        <dbReference type="SAM" id="MobiDB-lite"/>
    </source>
</evidence>
<reference evidence="3" key="1">
    <citation type="journal article" date="2014" name="Science">
        <title>Ancient hybridizations among the ancestral genomes of bread wheat.</title>
        <authorList>
            <consortium name="International Wheat Genome Sequencing Consortium,"/>
            <person name="Marcussen T."/>
            <person name="Sandve S.R."/>
            <person name="Heier L."/>
            <person name="Spannagl M."/>
            <person name="Pfeifer M."/>
            <person name="Jakobsen K.S."/>
            <person name="Wulff B.B."/>
            <person name="Steuernagel B."/>
            <person name="Mayer K.F."/>
            <person name="Olsen O.A."/>
        </authorList>
    </citation>
    <scope>NUCLEOTIDE SEQUENCE [LARGE SCALE GENOMIC DNA]</scope>
    <source>
        <strain evidence="3">cv. AL8/78</strain>
    </source>
</reference>